<dbReference type="EMBL" id="GHES01004365">
    <property type="protein sequence ID" value="MPA34924.1"/>
    <property type="molecule type" value="Transcribed_RNA"/>
</dbReference>
<dbReference type="AlphaFoldDB" id="A0A5B6YST7"/>
<sequence>MYKLIYIMLQVSTSFVEIRSFQDSLGTVQNSTESIDNNEEKEIQKIRDEVGLRDSDESAVFDSEGMSEKELVNRSRNVELSSLTESGSSSGSETQSDPARKVGFFSWKRRRLSSKPAKTKPEPLIKNTGDENDESKIDVDPQQNAVDLISSCTGPKVDATQPSCESEHQDESSTTGNWEVKELVSRDGLTKLKASVFFASFDQRSDKAAGESACTPLVAVIAHWLQSNQDAMPTRPEFDSLIVQGSSEWRKLCNDAALINHFPDKHFDLETVLQADLRPVAVSREKSFIGFFGPEKFECLKGFISFDDIWNEIRSNEEDNEARVYIVSWNDHFFALKADADAYYIIDTLGERLFEGCNQAYILKFDDTALMEQEKLSSEEMAEAETSNPKEESEEVICRGKECCREFIKRFLAAIPLRELEMEEKKETVSYFSLHQRLQIEFNFISSSSSSSSSLSSCSATSSMSSLFFE</sequence>
<feature type="region of interest" description="Disordered" evidence="1">
    <location>
        <begin position="447"/>
        <end position="470"/>
    </location>
</feature>
<proteinExistence type="predicted"/>
<feature type="compositionally biased region" description="Basic and acidic residues" evidence="1">
    <location>
        <begin position="66"/>
        <end position="77"/>
    </location>
</feature>
<evidence type="ECO:0000256" key="1">
    <source>
        <dbReference type="SAM" id="MobiDB-lite"/>
    </source>
</evidence>
<feature type="region of interest" description="Disordered" evidence="1">
    <location>
        <begin position="112"/>
        <end position="137"/>
    </location>
</feature>
<reference evidence="2" key="1">
    <citation type="submission" date="2019-08" db="EMBL/GenBank/DDBJ databases">
        <title>Reference gene set and small RNA set construction with multiple tissues from Davidia involucrata Baill.</title>
        <authorList>
            <person name="Yang H."/>
            <person name="Zhou C."/>
            <person name="Li G."/>
            <person name="Wang J."/>
            <person name="Gao P."/>
            <person name="Wang M."/>
            <person name="Wang R."/>
            <person name="Zhao Y."/>
        </authorList>
    </citation>
    <scope>NUCLEOTIDE SEQUENCE</scope>
    <source>
        <tissue evidence="2">Mixed with DoveR01_LX</tissue>
    </source>
</reference>
<accession>A0A5B6YST7</accession>
<name>A0A5B6YST7_DAVIN</name>
<feature type="region of interest" description="Disordered" evidence="1">
    <location>
        <begin position="56"/>
        <end position="100"/>
    </location>
</feature>
<evidence type="ECO:0000313" key="2">
    <source>
        <dbReference type="EMBL" id="MPA34924.1"/>
    </source>
</evidence>
<dbReference type="PANTHER" id="PTHR31182:SF17">
    <property type="entry name" value="EEIG1_EHBP1 PROTEIN AMINO-TERMINAL DOMAIN PROTEIN"/>
    <property type="match status" value="1"/>
</dbReference>
<protein>
    <submittedName>
        <fullName evidence="2">Uncharacterized protein</fullName>
    </submittedName>
</protein>
<dbReference type="PANTHER" id="PTHR31182">
    <property type="entry name" value="C2 NT-TYPE DOMAIN-CONTAINING PROTEIN"/>
    <property type="match status" value="1"/>
</dbReference>
<organism evidence="2">
    <name type="scientific">Davidia involucrata</name>
    <name type="common">Dove tree</name>
    <dbReference type="NCBI Taxonomy" id="16924"/>
    <lineage>
        <taxon>Eukaryota</taxon>
        <taxon>Viridiplantae</taxon>
        <taxon>Streptophyta</taxon>
        <taxon>Embryophyta</taxon>
        <taxon>Tracheophyta</taxon>
        <taxon>Spermatophyta</taxon>
        <taxon>Magnoliopsida</taxon>
        <taxon>eudicotyledons</taxon>
        <taxon>Gunneridae</taxon>
        <taxon>Pentapetalae</taxon>
        <taxon>asterids</taxon>
        <taxon>Cornales</taxon>
        <taxon>Nyssaceae</taxon>
        <taxon>Davidia</taxon>
    </lineage>
</organism>
<feature type="region of interest" description="Disordered" evidence="1">
    <location>
        <begin position="155"/>
        <end position="178"/>
    </location>
</feature>
<gene>
    <name evidence="2" type="ORF">Din_004365</name>
</gene>
<feature type="compositionally biased region" description="Low complexity" evidence="1">
    <location>
        <begin position="80"/>
        <end position="94"/>
    </location>
</feature>